<evidence type="ECO:0000256" key="1">
    <source>
        <dbReference type="ARBA" id="ARBA00005380"/>
    </source>
</evidence>
<dbReference type="GO" id="GO:0005988">
    <property type="term" value="P:lactose metabolic process"/>
    <property type="evidence" value="ECO:0007669"/>
    <property type="project" value="UniProtKB-KW"/>
</dbReference>
<dbReference type="RefSeq" id="WP_188176328.1">
    <property type="nucleotide sequence ID" value="NZ_JACVVD010000007.1"/>
</dbReference>
<dbReference type="GO" id="GO:0016052">
    <property type="term" value="P:carbohydrate catabolic process"/>
    <property type="evidence" value="ECO:0007669"/>
    <property type="project" value="UniProtKB-ARBA"/>
</dbReference>
<keyword evidence="2 7" id="KW-0808">Transferase</keyword>
<protein>
    <recommendedName>
        <fullName evidence="7">Tagatose-6-phosphate kinase</fullName>
        <ecNumber evidence="7">2.7.1.144</ecNumber>
    </recommendedName>
</protein>
<keyword evidence="4 8" id="KW-0418">Kinase</keyword>
<dbReference type="GO" id="GO:0005524">
    <property type="term" value="F:ATP binding"/>
    <property type="evidence" value="ECO:0007669"/>
    <property type="project" value="UniProtKB-UniRule"/>
</dbReference>
<dbReference type="InterPro" id="IPR029056">
    <property type="entry name" value="Ribokinase-like"/>
</dbReference>
<dbReference type="InterPro" id="IPR002173">
    <property type="entry name" value="Carboh/pur_kinase_PfkB_CS"/>
</dbReference>
<dbReference type="PANTHER" id="PTHR46566:SF2">
    <property type="entry name" value="ATP-DEPENDENT 6-PHOSPHOFRUCTOKINASE ISOZYME 2"/>
    <property type="match status" value="1"/>
</dbReference>
<evidence type="ECO:0000256" key="7">
    <source>
        <dbReference type="PIRNR" id="PIRNR000535"/>
    </source>
</evidence>
<dbReference type="PANTHER" id="PTHR46566">
    <property type="entry name" value="1-PHOSPHOFRUCTOKINASE-RELATED"/>
    <property type="match status" value="1"/>
</dbReference>
<dbReference type="CDD" id="cd01164">
    <property type="entry name" value="FruK_PfkB_like"/>
    <property type="match status" value="1"/>
</dbReference>
<dbReference type="GO" id="GO:0008662">
    <property type="term" value="F:1-phosphofructokinase activity"/>
    <property type="evidence" value="ECO:0007669"/>
    <property type="project" value="UniProtKB-UniRule"/>
</dbReference>
<comment type="caution">
    <text evidence="10">The sequence shown here is derived from an EMBL/GenBank/DDBJ whole genome shotgun (WGS) entry which is preliminary data.</text>
</comment>
<dbReference type="AlphaFoldDB" id="A0A926QLG3"/>
<organism evidence="10 11">
    <name type="scientific">Paenibacillus sedimenti</name>
    <dbReference type="NCBI Taxonomy" id="2770274"/>
    <lineage>
        <taxon>Bacteria</taxon>
        <taxon>Bacillati</taxon>
        <taxon>Bacillota</taxon>
        <taxon>Bacilli</taxon>
        <taxon>Bacillales</taxon>
        <taxon>Paenibacillaceae</taxon>
        <taxon>Paenibacillus</taxon>
    </lineage>
</organism>
<sequence length="320" mass="34658">MKQPVLTITLNPALDKTVTVEDFILGGLNRIKEWRMDAGGKGINVAKVLQNFSVDVTAWGLCAGRQGNVLTDTLSSLGIPNWFVQAKGETRTNLKIYVELTQEITELNEPGFTVDDDVLNQFLNRFETDVRQMSLVVLAGSLPKGIPPDFYGTLIRIANEVGVRTVLDADGEPFIHGIEAVPYAIKPNIHELESFFGESFRTDEEIIDAARRLIAKGIAYVAVSLGGEGSILVTEKEAIRAKPAPITPLSTVGAGDSMVAALIYCMMQGMSLEETARWSSAAGTVTALKPGTQVCTLAEVEDKLSSVNIWSILQKTTNSN</sequence>
<feature type="domain" description="Carbohydrate kinase PfkB" evidence="9">
    <location>
        <begin position="20"/>
        <end position="295"/>
    </location>
</feature>
<keyword evidence="3 7" id="KW-0547">Nucleotide-binding</keyword>
<dbReference type="Pfam" id="PF00294">
    <property type="entry name" value="PfkB"/>
    <property type="match status" value="1"/>
</dbReference>
<dbReference type="InterPro" id="IPR011611">
    <property type="entry name" value="PfkB_dom"/>
</dbReference>
<dbReference type="GO" id="GO:0009024">
    <property type="term" value="F:tagatose-6-phosphate kinase activity"/>
    <property type="evidence" value="ECO:0007669"/>
    <property type="project" value="UniProtKB-EC"/>
</dbReference>
<dbReference type="NCBIfam" id="TIGR03168">
    <property type="entry name" value="1-PFK"/>
    <property type="match status" value="1"/>
</dbReference>
<dbReference type="Proteomes" id="UP000650466">
    <property type="component" value="Unassembled WGS sequence"/>
</dbReference>
<comment type="similarity">
    <text evidence="7">Belongs to the carbohydrate kinase PfkB family. LacC subfamily.</text>
</comment>
<dbReference type="EMBL" id="JACVVD010000007">
    <property type="protein sequence ID" value="MBD0382557.1"/>
    <property type="molecule type" value="Genomic_DNA"/>
</dbReference>
<comment type="similarity">
    <text evidence="1">Belongs to the carbohydrate kinase pfkB family.</text>
</comment>
<evidence type="ECO:0000313" key="11">
    <source>
        <dbReference type="Proteomes" id="UP000650466"/>
    </source>
</evidence>
<dbReference type="InterPro" id="IPR022463">
    <property type="entry name" value="1-PFruKinase"/>
</dbReference>
<dbReference type="FunFam" id="3.40.1190.20:FF:000001">
    <property type="entry name" value="Phosphofructokinase"/>
    <property type="match status" value="1"/>
</dbReference>
<dbReference type="NCBIfam" id="TIGR03828">
    <property type="entry name" value="pfkB"/>
    <property type="match status" value="1"/>
</dbReference>
<evidence type="ECO:0000256" key="3">
    <source>
        <dbReference type="ARBA" id="ARBA00022741"/>
    </source>
</evidence>
<evidence type="ECO:0000256" key="5">
    <source>
        <dbReference type="ARBA" id="ARBA00022840"/>
    </source>
</evidence>
<comment type="pathway">
    <text evidence="7">Carbohydrate metabolism; D-tagatose 6-phosphate degradation; D-glyceraldehyde 3-phosphate and glycerone phosphate from D-tagatose 6-phosphate: step 1/2.</text>
</comment>
<evidence type="ECO:0000313" key="10">
    <source>
        <dbReference type="EMBL" id="MBD0382557.1"/>
    </source>
</evidence>
<dbReference type="GO" id="GO:0044281">
    <property type="term" value="P:small molecule metabolic process"/>
    <property type="evidence" value="ECO:0007669"/>
    <property type="project" value="UniProtKB-ARBA"/>
</dbReference>
<proteinExistence type="inferred from homology"/>
<dbReference type="InterPro" id="IPR017583">
    <property type="entry name" value="Tagatose/fructose_Pkinase"/>
</dbReference>
<dbReference type="SUPFAM" id="SSF53613">
    <property type="entry name" value="Ribokinase-like"/>
    <property type="match status" value="1"/>
</dbReference>
<keyword evidence="7" id="KW-0423">Lactose metabolism</keyword>
<name>A0A926QLG3_9BACL</name>
<keyword evidence="11" id="KW-1185">Reference proteome</keyword>
<dbReference type="Gene3D" id="3.40.1190.20">
    <property type="match status" value="1"/>
</dbReference>
<keyword evidence="5 7" id="KW-0067">ATP-binding</keyword>
<reference evidence="10" key="1">
    <citation type="submission" date="2020-09" db="EMBL/GenBank/DDBJ databases">
        <title>Draft Genome Sequence of Paenibacillus sp. WST5.</title>
        <authorList>
            <person name="Bao Z."/>
        </authorList>
    </citation>
    <scope>NUCLEOTIDE SEQUENCE</scope>
    <source>
        <strain evidence="10">WST5</strain>
    </source>
</reference>
<comment type="function">
    <text evidence="8">Catalyzes the ATP-dependent phosphorylation of fructose-l-phosphate to fructose-l,6-bisphosphate.</text>
</comment>
<evidence type="ECO:0000256" key="2">
    <source>
        <dbReference type="ARBA" id="ARBA00022679"/>
    </source>
</evidence>
<evidence type="ECO:0000256" key="6">
    <source>
        <dbReference type="ARBA" id="ARBA00047745"/>
    </source>
</evidence>
<dbReference type="EC" id="2.7.1.144" evidence="7"/>
<evidence type="ECO:0000256" key="4">
    <source>
        <dbReference type="ARBA" id="ARBA00022777"/>
    </source>
</evidence>
<gene>
    <name evidence="10" type="primary">pfkB</name>
    <name evidence="10" type="ORF">ICC18_20775</name>
</gene>
<dbReference type="PIRSF" id="PIRSF000535">
    <property type="entry name" value="1PFK/6PFK/LacC"/>
    <property type="match status" value="1"/>
</dbReference>
<comment type="catalytic activity">
    <reaction evidence="7">
        <text>D-tagatofuranose 6-phosphate + ATP = D-tagatofuranose 1,6-bisphosphate + ADP + H(+)</text>
        <dbReference type="Rhea" id="RHEA:12420"/>
        <dbReference type="ChEBI" id="CHEBI:15378"/>
        <dbReference type="ChEBI" id="CHEBI:30616"/>
        <dbReference type="ChEBI" id="CHEBI:58694"/>
        <dbReference type="ChEBI" id="CHEBI:58695"/>
        <dbReference type="ChEBI" id="CHEBI:456216"/>
        <dbReference type="EC" id="2.7.1.144"/>
    </reaction>
</comment>
<dbReference type="PROSITE" id="PS00584">
    <property type="entry name" value="PFKB_KINASES_2"/>
    <property type="match status" value="1"/>
</dbReference>
<accession>A0A926QLG3</accession>
<evidence type="ECO:0000256" key="8">
    <source>
        <dbReference type="RuleBase" id="RU369061"/>
    </source>
</evidence>
<comment type="catalytic activity">
    <reaction evidence="6 8">
        <text>beta-D-fructose 1-phosphate + ATP = beta-D-fructose 1,6-bisphosphate + ADP + H(+)</text>
        <dbReference type="Rhea" id="RHEA:14213"/>
        <dbReference type="ChEBI" id="CHEBI:15378"/>
        <dbReference type="ChEBI" id="CHEBI:30616"/>
        <dbReference type="ChEBI" id="CHEBI:32966"/>
        <dbReference type="ChEBI" id="CHEBI:138881"/>
        <dbReference type="ChEBI" id="CHEBI:456216"/>
        <dbReference type="EC" id="2.7.1.56"/>
    </reaction>
</comment>
<evidence type="ECO:0000259" key="9">
    <source>
        <dbReference type="Pfam" id="PF00294"/>
    </source>
</evidence>
<dbReference type="GO" id="GO:0005829">
    <property type="term" value="C:cytosol"/>
    <property type="evidence" value="ECO:0007669"/>
    <property type="project" value="TreeGrafter"/>
</dbReference>